<evidence type="ECO:0000313" key="4">
    <source>
        <dbReference type="Proteomes" id="UP000507470"/>
    </source>
</evidence>
<evidence type="ECO:0000256" key="2">
    <source>
        <dbReference type="SAM" id="SignalP"/>
    </source>
</evidence>
<accession>A0A6J8EQU6</accession>
<dbReference type="AlphaFoldDB" id="A0A6J8EQU6"/>
<reference evidence="3 4" key="1">
    <citation type="submission" date="2020-06" db="EMBL/GenBank/DDBJ databases">
        <authorList>
            <person name="Li R."/>
            <person name="Bekaert M."/>
        </authorList>
    </citation>
    <scope>NUCLEOTIDE SEQUENCE [LARGE SCALE GENOMIC DNA]</scope>
    <source>
        <strain evidence="4">wild</strain>
    </source>
</reference>
<evidence type="ECO:0000256" key="1">
    <source>
        <dbReference type="SAM" id="MobiDB-lite"/>
    </source>
</evidence>
<feature type="signal peptide" evidence="2">
    <location>
        <begin position="1"/>
        <end position="21"/>
    </location>
</feature>
<gene>
    <name evidence="3" type="ORF">MCOR_54340</name>
</gene>
<feature type="compositionally biased region" description="Polar residues" evidence="1">
    <location>
        <begin position="90"/>
        <end position="134"/>
    </location>
</feature>
<dbReference type="Proteomes" id="UP000507470">
    <property type="component" value="Unassembled WGS sequence"/>
</dbReference>
<protein>
    <recommendedName>
        <fullName evidence="5">MEGF10_11</fullName>
    </recommendedName>
</protein>
<name>A0A6J8EQU6_MYTCO</name>
<feature type="region of interest" description="Disordered" evidence="1">
    <location>
        <begin position="87"/>
        <end position="155"/>
    </location>
</feature>
<evidence type="ECO:0000313" key="3">
    <source>
        <dbReference type="EMBL" id="CAC5422283.1"/>
    </source>
</evidence>
<sequence>MNSILLFIGCTIGFIFKDGSCVPCETNLYGELCVLKCTCAFHHRCGTFLGCVDKTTSTQPALSQSITYNTENFTQITANLSEIVEESVKNKPTPTINSSDEYFTQTTRPNLSEESEMTKPTSTKKSSNDQNNTSDESDKNDDTTSYLHPYHTTDEEWKEKTHQYDITHVSNKDTDDSFDSSTRMINDGYLNPYQPLNEDWKQKSHSYEAPVTVHHCQLSSTVPSVSDEELKEEGNDNNQIARIKHNKVAHISEAVISTCSKQEMTDCISLNDERKEISASIGNNHEIKKEFTNLNNISTNSPSSTQIENALVPVVKSDLKGFVENKDNPHNYNLLKNVTIHTIASIHADQNANVHNYTDAKSQ</sequence>
<evidence type="ECO:0008006" key="5">
    <source>
        <dbReference type="Google" id="ProtNLM"/>
    </source>
</evidence>
<dbReference type="EMBL" id="CACVKT020009539">
    <property type="protein sequence ID" value="CAC5422283.1"/>
    <property type="molecule type" value="Genomic_DNA"/>
</dbReference>
<feature type="chain" id="PRO_5027005612" description="MEGF10_11" evidence="2">
    <location>
        <begin position="22"/>
        <end position="363"/>
    </location>
</feature>
<organism evidence="3 4">
    <name type="scientific">Mytilus coruscus</name>
    <name type="common">Sea mussel</name>
    <dbReference type="NCBI Taxonomy" id="42192"/>
    <lineage>
        <taxon>Eukaryota</taxon>
        <taxon>Metazoa</taxon>
        <taxon>Spiralia</taxon>
        <taxon>Lophotrochozoa</taxon>
        <taxon>Mollusca</taxon>
        <taxon>Bivalvia</taxon>
        <taxon>Autobranchia</taxon>
        <taxon>Pteriomorphia</taxon>
        <taxon>Mytilida</taxon>
        <taxon>Mytiloidea</taxon>
        <taxon>Mytilidae</taxon>
        <taxon>Mytilinae</taxon>
        <taxon>Mytilus</taxon>
    </lineage>
</organism>
<proteinExistence type="predicted"/>
<keyword evidence="2" id="KW-0732">Signal</keyword>
<keyword evidence="4" id="KW-1185">Reference proteome</keyword>